<organism evidence="1 2">
    <name type="scientific">Dorea formicigenerans</name>
    <dbReference type="NCBI Taxonomy" id="39486"/>
    <lineage>
        <taxon>Bacteria</taxon>
        <taxon>Bacillati</taxon>
        <taxon>Bacillota</taxon>
        <taxon>Clostridia</taxon>
        <taxon>Lachnospirales</taxon>
        <taxon>Lachnospiraceae</taxon>
        <taxon>Dorea</taxon>
    </lineage>
</organism>
<evidence type="ECO:0000313" key="1">
    <source>
        <dbReference type="EMBL" id="RGK48029.1"/>
    </source>
</evidence>
<gene>
    <name evidence="1" type="ORF">DXD10_07745</name>
</gene>
<sequence>MKHIDLETFANGSFTAQVNRAIEEVTENIQNPNTDATAARKIVVTIGFKPNAERNFVATGVQTKTTLAPALGAVTAFSMGKNLQTGEVDAVEIGNQIPGQMSVADIPGVTPGATVEVEGKTVDTETGEIVAQQGNGNKVVDLRKREA</sequence>
<dbReference type="RefSeq" id="WP_117649715.1">
    <property type="nucleotide sequence ID" value="NZ_QSQQ01000008.1"/>
</dbReference>
<comment type="caution">
    <text evidence="1">The sequence shown here is derived from an EMBL/GenBank/DDBJ whole genome shotgun (WGS) entry which is preliminary data.</text>
</comment>
<evidence type="ECO:0008006" key="3">
    <source>
        <dbReference type="Google" id="ProtNLM"/>
    </source>
</evidence>
<evidence type="ECO:0000313" key="2">
    <source>
        <dbReference type="Proteomes" id="UP000261208"/>
    </source>
</evidence>
<dbReference type="AlphaFoldDB" id="A0A3E4ME47"/>
<proteinExistence type="predicted"/>
<dbReference type="EMBL" id="QSQQ01000008">
    <property type="protein sequence ID" value="RGK48029.1"/>
    <property type="molecule type" value="Genomic_DNA"/>
</dbReference>
<protein>
    <recommendedName>
        <fullName evidence="3">Replication terminator protein</fullName>
    </recommendedName>
</protein>
<dbReference type="Proteomes" id="UP000261208">
    <property type="component" value="Unassembled WGS sequence"/>
</dbReference>
<accession>A0A3E4ME47</accession>
<reference evidence="1 2" key="1">
    <citation type="submission" date="2018-08" db="EMBL/GenBank/DDBJ databases">
        <title>A genome reference for cultivated species of the human gut microbiota.</title>
        <authorList>
            <person name="Zou Y."/>
            <person name="Xue W."/>
            <person name="Luo G."/>
        </authorList>
    </citation>
    <scope>NUCLEOTIDE SEQUENCE [LARGE SCALE GENOMIC DNA]</scope>
    <source>
        <strain evidence="1 2">TF11-11</strain>
    </source>
</reference>
<name>A0A3E4ME47_9FIRM</name>